<name>A0ACC0JLU2_CHOFU</name>
<dbReference type="EMBL" id="CM046111">
    <property type="protein sequence ID" value="KAI8425105.1"/>
    <property type="molecule type" value="Genomic_DNA"/>
</dbReference>
<protein>
    <submittedName>
        <fullName evidence="1">Uncharacterized protein</fullName>
    </submittedName>
</protein>
<reference evidence="1 2" key="1">
    <citation type="journal article" date="2022" name="Genome Biol. Evol.">
        <title>The Spruce Budworm Genome: Reconstructing the Evolutionary History of Antifreeze Proteins.</title>
        <authorList>
            <person name="Beliveau C."/>
            <person name="Gagne P."/>
            <person name="Picq S."/>
            <person name="Vernygora O."/>
            <person name="Keeling C.I."/>
            <person name="Pinkney K."/>
            <person name="Doucet D."/>
            <person name="Wen F."/>
            <person name="Johnston J.S."/>
            <person name="Maaroufi H."/>
            <person name="Boyle B."/>
            <person name="Laroche J."/>
            <person name="Dewar K."/>
            <person name="Juretic N."/>
            <person name="Blackburn G."/>
            <person name="Nisole A."/>
            <person name="Brunet B."/>
            <person name="Brandao M."/>
            <person name="Lumley L."/>
            <person name="Duan J."/>
            <person name="Quan G."/>
            <person name="Lucarotti C.J."/>
            <person name="Roe A.D."/>
            <person name="Sperling F.A.H."/>
            <person name="Levesque R.C."/>
            <person name="Cusson M."/>
        </authorList>
    </citation>
    <scope>NUCLEOTIDE SEQUENCE [LARGE SCALE GENOMIC DNA]</scope>
    <source>
        <strain evidence="1">Glfc:IPQL:Cfum</strain>
    </source>
</reference>
<dbReference type="Proteomes" id="UP001064048">
    <property type="component" value="Chromosome 11"/>
</dbReference>
<keyword evidence="2" id="KW-1185">Reference proteome</keyword>
<comment type="caution">
    <text evidence="1">The sequence shown here is derived from an EMBL/GenBank/DDBJ whole genome shotgun (WGS) entry which is preliminary data.</text>
</comment>
<sequence length="1580" mass="177778">MICDTVLENIQPVYRQGSTRWCVGMDQVTEDSDDLEAGYISSDESARGIDLAERIRVKPSRDIWTIEEIQYVLRQLPYAETISALVEDGLYEKVINLAAQPEERKTAALWACWLGRSSLLARLLKLGIDPNWADDAGRTCLHLSCLVGSEECVKLLLEHKADPNRWECRHEMKATPLHCAASAKSLACVKILLEHGADVNAGLNEHSPLHYAVLSDAPEVVSLLLQAGACPDTPQVFTETPLHVAASLGSAKCTKLLLDAGADVRAAFGTGRATALHLAAEDDVDGRTPLHGSIVRGARACDVARMLLSVGADPNAPDEFGYTPLHIAALNEFSACVLLLLDYGGDLTLRTNGGVSALSFVVRRVPDVVPRYLCKFDDAVHMSEHELGDVDCEFTIDFRPLVPCLTRGEAELLLAFIEVGRKDVLKHPVAETFLFLKWRRIRKFFVLSFIYHALFITLYSIYILLTVNFATFLLAYSCLLIAFGLAFSVLFSNYPAFQLPAGLVKTVMMMSGELEYEDIFYNNCTNSQIQYPLTAHGMFLIFVLLINYNVFSDKKIVDPISKMPKPEYERKDKIITCQNSVDSSSNSSVYAVKVNTEKIKDFYRSIPDYNDINHLPAEEFYSTLKSLRQKKKVMLEFAVDQIDDSNSENTLVREDAYSNHNAVNDKSVKTVYNSSLRRKYSAEKKDASRDFCGATNLNRRSNIDTAQSSKNLTVSAMKQPQKKLTVSNLEVTIDDDPKMSTSKSSSMKEKNKTNKAKRNHSACSISWNDDKIETKNEVDQKFQKFFDGAEYSKLKKVYVDDEFKTQSMPSSPLRGKRSGSPPRRRKSITVPKPFKMTERDEDERAVNELRCLQKSFSEDMLHRKCDRKQFRTRPVPIESRIPLYDKILEDQAMRRAITKINSEAELRAKMKPFSFTEREESGIQKSCERAMNVLPKPKKKKKFRARPVPKNLFSNYFYDKMKEEEFFRSMNRRIRSEEMLRNASYPGTMAMRERSRLSTPAAHSDLPIDPSPGIPSVSSSDRQRARSPMEKRTRCEKSVKEDFITTTPKPFRFNTADRALKKSKSTESVGTSGDVGVMRGYSALELRAAASGRSNLAALLRAEAVRRRFELDAAGRLAEQRRRNEMRTRDRLLRSNPAWHLVKNKVQQQPLLFERYYAPRSHSAPVDYIQLSPRKSGKRVSRKNKSYHFNTPSRSRKDSLYDLNERVYKRAFNFNVLRWVAAIITYAVNVGLSVPFTQTDSYSEKSDKYEQRNHHVCCVENERTTTSQPTLLFTSPHGFGVPPNSWENPVTPSQNGGNRPWSPGFSTTSTRRPSLSNDKTNDRNNNQNTDSDLAPDVSRHQNLRLLPTNCGPIEDNKIFGGNRTGLFEMPWMVLLSYNSGRGTKLSCGGTLIHERYVLTAAHCVSFLGERLKLSGVILGEHDVRTDPDCERVDGDRVCAPNTRCETSCLPTTPELQSENLIGQQLVVAGWGATEDGLQSPVLLSVSLPAVSNQDCQTAYNGSPRIYNRQMCAGGVEDKDSCGGDSGGPLMYPGVVGRRGVRYVQRGIVSYGSKRCGLGGLPGVYTRVGHYMDWILDHIRD</sequence>
<proteinExistence type="predicted"/>
<evidence type="ECO:0000313" key="2">
    <source>
        <dbReference type="Proteomes" id="UP001064048"/>
    </source>
</evidence>
<evidence type="ECO:0000313" key="1">
    <source>
        <dbReference type="EMBL" id="KAI8425105.1"/>
    </source>
</evidence>
<gene>
    <name evidence="1" type="ORF">MSG28_006961</name>
</gene>
<accession>A0ACC0JLU2</accession>
<organism evidence="1 2">
    <name type="scientific">Choristoneura fumiferana</name>
    <name type="common">Spruce budworm moth</name>
    <name type="synonym">Archips fumiferana</name>
    <dbReference type="NCBI Taxonomy" id="7141"/>
    <lineage>
        <taxon>Eukaryota</taxon>
        <taxon>Metazoa</taxon>
        <taxon>Ecdysozoa</taxon>
        <taxon>Arthropoda</taxon>
        <taxon>Hexapoda</taxon>
        <taxon>Insecta</taxon>
        <taxon>Pterygota</taxon>
        <taxon>Neoptera</taxon>
        <taxon>Endopterygota</taxon>
        <taxon>Lepidoptera</taxon>
        <taxon>Glossata</taxon>
        <taxon>Ditrysia</taxon>
        <taxon>Tortricoidea</taxon>
        <taxon>Tortricidae</taxon>
        <taxon>Tortricinae</taxon>
        <taxon>Choristoneura</taxon>
    </lineage>
</organism>